<evidence type="ECO:0000313" key="2">
    <source>
        <dbReference type="Proteomes" id="UP000255528"/>
    </source>
</evidence>
<dbReference type="RefSeq" id="WP_115632034.1">
    <property type="nucleotide sequence ID" value="NZ_UIGI01000002.1"/>
</dbReference>
<name>A0A381KQ67_9ENTR</name>
<sequence length="143" mass="15367">MIRKSLIVCGVVSLVLLSAGSFYFLRSQVVSPDLTSFTANKFNTALPFKSCEKDGGALNIQIISDNELSFNGVPAKVTFLAAADGLSQNQPCTVPKVTSARKIETGVYSLIIAKSENGYLIGDLQNNLTGELLSGIWIYNEKS</sequence>
<proteinExistence type="predicted"/>
<protein>
    <submittedName>
        <fullName evidence="1">Uncharacterized protein</fullName>
    </submittedName>
</protein>
<dbReference type="Proteomes" id="UP000255528">
    <property type="component" value="Unassembled WGS sequence"/>
</dbReference>
<dbReference type="AlphaFoldDB" id="A0A381KQ67"/>
<organism evidence="1 2">
    <name type="scientific">Buttiauxella agrestis</name>
    <dbReference type="NCBI Taxonomy" id="82977"/>
    <lineage>
        <taxon>Bacteria</taxon>
        <taxon>Pseudomonadati</taxon>
        <taxon>Pseudomonadota</taxon>
        <taxon>Gammaproteobacteria</taxon>
        <taxon>Enterobacterales</taxon>
        <taxon>Enterobacteriaceae</taxon>
        <taxon>Buttiauxella</taxon>
    </lineage>
</organism>
<evidence type="ECO:0000313" key="1">
    <source>
        <dbReference type="EMBL" id="SUY92795.1"/>
    </source>
</evidence>
<reference evidence="1 2" key="1">
    <citation type="submission" date="2018-06" db="EMBL/GenBank/DDBJ databases">
        <authorList>
            <consortium name="Pathogen Informatics"/>
            <person name="Doyle S."/>
        </authorList>
    </citation>
    <scope>NUCLEOTIDE SEQUENCE [LARGE SCALE GENOMIC DNA]</scope>
    <source>
        <strain evidence="1 2">NCTC12119</strain>
    </source>
</reference>
<dbReference type="EMBL" id="UIGI01000002">
    <property type="protein sequence ID" value="SUY92795.1"/>
    <property type="molecule type" value="Genomic_DNA"/>
</dbReference>
<gene>
    <name evidence="1" type="ORF">NCTC12119_04824</name>
</gene>
<accession>A0A381KQ67</accession>